<evidence type="ECO:0000313" key="1">
    <source>
        <dbReference type="EMBL" id="CUI17221.1"/>
    </source>
</evidence>
<dbReference type="AlphaFoldDB" id="A0A0U5JH03"/>
<dbReference type="Proteomes" id="UP000069902">
    <property type="component" value="Chromosome cPNK"/>
</dbReference>
<keyword evidence="2" id="KW-1185">Reference proteome</keyword>
<accession>A0A0U5JH03</accession>
<evidence type="ECO:0000313" key="2">
    <source>
        <dbReference type="Proteomes" id="UP000069902"/>
    </source>
</evidence>
<gene>
    <name evidence="1" type="ORF">PNK_1612</name>
</gene>
<dbReference type="EMBL" id="LN879502">
    <property type="protein sequence ID" value="CUI17221.1"/>
    <property type="molecule type" value="Genomic_DNA"/>
</dbReference>
<dbReference type="InParanoid" id="A0A0U5JH03"/>
<reference evidence="2" key="1">
    <citation type="submission" date="2015-09" db="EMBL/GenBank/DDBJ databases">
        <authorList>
            <person name="Bertelli C."/>
        </authorList>
    </citation>
    <scope>NUCLEOTIDE SEQUENCE [LARGE SCALE GENOMIC DNA]</scope>
    <source>
        <strain evidence="2">KNic</strain>
    </source>
</reference>
<protein>
    <submittedName>
        <fullName evidence="1">Uncharacterized protein</fullName>
    </submittedName>
</protein>
<dbReference type="KEGG" id="pnl:PNK_1612"/>
<proteinExistence type="predicted"/>
<sequence>MGSLEVGNQSPEFIREKVSLFRAFVLGKGYVEVRANDAEKIHGLGFNAFIVSHRKLGTFSFGTTPKKVSEATGHAIAAAKDYAEWRKDMVTYTTYDNVDAAIASMRDEKREALIKSAKEDIGSYLRKNPKEGGIR</sequence>
<organism evidence="1 2">
    <name type="scientific">Candidatus Protochlamydia naegleriophila</name>
    <dbReference type="NCBI Taxonomy" id="389348"/>
    <lineage>
        <taxon>Bacteria</taxon>
        <taxon>Pseudomonadati</taxon>
        <taxon>Chlamydiota</taxon>
        <taxon>Chlamydiia</taxon>
        <taxon>Parachlamydiales</taxon>
        <taxon>Parachlamydiaceae</taxon>
        <taxon>Candidatus Protochlamydia</taxon>
    </lineage>
</organism>
<dbReference type="PATRIC" id="fig|389348.3.peg.1804"/>
<name>A0A0U5JH03_9BACT</name>